<dbReference type="GO" id="GO:0016853">
    <property type="term" value="F:isomerase activity"/>
    <property type="evidence" value="ECO:0007669"/>
    <property type="project" value="UniProtKB-KW"/>
</dbReference>
<dbReference type="RefSeq" id="WP_016542141.1">
    <property type="nucleotide sequence ID" value="NZ_ASQH01000015.1"/>
</dbReference>
<keyword evidence="5" id="KW-1185">Reference proteome</keyword>
<dbReference type="InterPro" id="IPR014347">
    <property type="entry name" value="Tautomerase/MIF_sf"/>
</dbReference>
<dbReference type="PANTHER" id="PTHR35530:SF2">
    <property type="entry name" value="BSL4019 PROTEIN"/>
    <property type="match status" value="1"/>
</dbReference>
<protein>
    <submittedName>
        <fullName evidence="4">4-oxalocrotonate tautomerase</fullName>
    </submittedName>
</protein>
<dbReference type="NCBIfam" id="NF001966">
    <property type="entry name" value="PRK00745.1"/>
    <property type="match status" value="1"/>
</dbReference>
<accession>A0A829HPF6</accession>
<evidence type="ECO:0000313" key="4">
    <source>
        <dbReference type="EMBL" id="EPF93387.1"/>
    </source>
</evidence>
<name>A0A829HPF6_9GAMM</name>
<dbReference type="SUPFAM" id="SSF55331">
    <property type="entry name" value="Tautomerase/MIF"/>
    <property type="match status" value="1"/>
</dbReference>
<proteinExistence type="inferred from homology"/>
<organism evidence="4 5">
    <name type="scientific">Acinetobacter gyllenbergii CIP 110306 = MTCC 11365</name>
    <dbReference type="NCBI Taxonomy" id="1217657"/>
    <lineage>
        <taxon>Bacteria</taxon>
        <taxon>Pseudomonadati</taxon>
        <taxon>Pseudomonadota</taxon>
        <taxon>Gammaproteobacteria</taxon>
        <taxon>Moraxellales</taxon>
        <taxon>Moraxellaceae</taxon>
        <taxon>Acinetobacter</taxon>
    </lineage>
</organism>
<feature type="domain" description="4-oxalocrotonate tautomerase-like" evidence="3">
    <location>
        <begin position="2"/>
        <end position="56"/>
    </location>
</feature>
<dbReference type="AlphaFoldDB" id="A0A829HPF6"/>
<evidence type="ECO:0000256" key="2">
    <source>
        <dbReference type="ARBA" id="ARBA00023235"/>
    </source>
</evidence>
<dbReference type="InterPro" id="IPR004370">
    <property type="entry name" value="4-OT-like_dom"/>
</dbReference>
<evidence type="ECO:0000256" key="1">
    <source>
        <dbReference type="ARBA" id="ARBA00006723"/>
    </source>
</evidence>
<gene>
    <name evidence="4" type="ORF">F957_00183</name>
</gene>
<dbReference type="Gene3D" id="3.30.429.10">
    <property type="entry name" value="Macrophage Migration Inhibitory Factor"/>
    <property type="match status" value="1"/>
</dbReference>
<dbReference type="PANTHER" id="PTHR35530">
    <property type="entry name" value="TAUTOMERASE-RELATED"/>
    <property type="match status" value="1"/>
</dbReference>
<keyword evidence="2" id="KW-0413">Isomerase</keyword>
<dbReference type="EMBL" id="ATGG01000003">
    <property type="protein sequence ID" value="EPF93387.1"/>
    <property type="molecule type" value="Genomic_DNA"/>
</dbReference>
<evidence type="ECO:0000259" key="3">
    <source>
        <dbReference type="Pfam" id="PF01361"/>
    </source>
</evidence>
<comment type="similarity">
    <text evidence="1">Belongs to the 4-oxalocrotonate tautomerase family.</text>
</comment>
<evidence type="ECO:0000313" key="5">
    <source>
        <dbReference type="Proteomes" id="UP000014523"/>
    </source>
</evidence>
<reference evidence="4 5" key="1">
    <citation type="submission" date="2013-06" db="EMBL/GenBank/DDBJ databases">
        <title>The Genome Sequence of Acinetobacter gyllenbergii CIP 110306.</title>
        <authorList>
            <consortium name="The Broad Institute Genome Sequencing Platform"/>
            <consortium name="The Broad Institute Genome Sequencing Center for Infectious Disease"/>
            <person name="Cerqueira G."/>
            <person name="Feldgarden M."/>
            <person name="Courvalin P."/>
            <person name="Perichon B."/>
            <person name="Grillot-Courvalin C."/>
            <person name="Clermont D."/>
            <person name="Rocha E."/>
            <person name="Yoon E.-J."/>
            <person name="Nemec A."/>
            <person name="Young S.K."/>
            <person name="Zeng Q."/>
            <person name="Gargeya S."/>
            <person name="Fitzgerald M."/>
            <person name="Abouelleil A."/>
            <person name="Alvarado L."/>
            <person name="Berlin A.M."/>
            <person name="Chapman S.B."/>
            <person name="Dewar J."/>
            <person name="Goldberg J."/>
            <person name="Griggs A."/>
            <person name="Gujja S."/>
            <person name="Hansen M."/>
            <person name="Howarth C."/>
            <person name="Imamovic A."/>
            <person name="Larimer J."/>
            <person name="McCowan C."/>
            <person name="Murphy C."/>
            <person name="Pearson M."/>
            <person name="Priest M."/>
            <person name="Roberts A."/>
            <person name="Saif S."/>
            <person name="Shea T."/>
            <person name="Sykes S."/>
            <person name="Wortman J."/>
            <person name="Nusbaum C."/>
            <person name="Birren B."/>
        </authorList>
    </citation>
    <scope>NUCLEOTIDE SEQUENCE [LARGE SCALE GENOMIC DNA]</scope>
    <source>
        <strain evidence="4 5">CIP 110306</strain>
    </source>
</reference>
<sequence length="63" mass="7219">MPLITIELSPGRTHEQKKEFMEQVTKLTSEVLKCSVDTIDVVFKEVSGNHWAHAGRFYSEPDK</sequence>
<dbReference type="Pfam" id="PF01361">
    <property type="entry name" value="Tautomerase"/>
    <property type="match status" value="1"/>
</dbReference>
<dbReference type="Proteomes" id="UP000014523">
    <property type="component" value="Unassembled WGS sequence"/>
</dbReference>
<comment type="caution">
    <text evidence="4">The sequence shown here is derived from an EMBL/GenBank/DDBJ whole genome shotgun (WGS) entry which is preliminary data.</text>
</comment>